<evidence type="ECO:0000313" key="7">
    <source>
        <dbReference type="Proteomes" id="UP000218323"/>
    </source>
</evidence>
<dbReference type="PANTHER" id="PTHR30126:SF2">
    <property type="entry name" value="HTH-TYPE TRANSCRIPTIONAL REGULATOR YJIE"/>
    <property type="match status" value="1"/>
</dbReference>
<dbReference type="PROSITE" id="PS50931">
    <property type="entry name" value="HTH_LYSR"/>
    <property type="match status" value="1"/>
</dbReference>
<keyword evidence="4" id="KW-0804">Transcription</keyword>
<gene>
    <name evidence="6" type="ORF">COA07_15195</name>
</gene>
<sequence>MDLKHLEDFVSLCDTRSFSRSAAARNVTQSAFSRRIQALETWLGAALIDRSTYPTSLTPEGRLFRETADEVLNLLQDARDDTLSRRQLSRRTISFAALHTLALSVFPDWLRDIEQLVGRLKTDVLADNFHNCVQSLVEGKSDFLMTFHHDAIPLSIDPERFPFVVLGEDRLLAASLCRDGHALFALDDGAPLLAYGANSFLGRMSVHAARTARLQLTASHVNDNAIAEMLKAMVLAGHGIAWLPESLIRRELARGELCDLGADVQMQIRIYRSLDRNRAAVNRVWEAARTLPALGGQGATSSAVPRG</sequence>
<dbReference type="Pfam" id="PF00126">
    <property type="entry name" value="HTH_1"/>
    <property type="match status" value="1"/>
</dbReference>
<comment type="similarity">
    <text evidence="1">Belongs to the LysR transcriptional regulatory family.</text>
</comment>
<dbReference type="RefSeq" id="WP_066706704.1">
    <property type="nucleotide sequence ID" value="NZ_JBHIWA010000065.1"/>
</dbReference>
<dbReference type="GO" id="GO:0003700">
    <property type="term" value="F:DNA-binding transcription factor activity"/>
    <property type="evidence" value="ECO:0007669"/>
    <property type="project" value="InterPro"/>
</dbReference>
<evidence type="ECO:0000256" key="3">
    <source>
        <dbReference type="ARBA" id="ARBA00023125"/>
    </source>
</evidence>
<comment type="caution">
    <text evidence="6">The sequence shown here is derived from an EMBL/GenBank/DDBJ whole genome shotgun (WGS) entry which is preliminary data.</text>
</comment>
<accession>A0A2A4I689</accession>
<name>A0A2A4I689_9SPHN</name>
<dbReference type="EMBL" id="NWVC01000009">
    <property type="protein sequence ID" value="PCG13303.1"/>
    <property type="molecule type" value="Genomic_DNA"/>
</dbReference>
<evidence type="ECO:0000256" key="4">
    <source>
        <dbReference type="ARBA" id="ARBA00023163"/>
    </source>
</evidence>
<dbReference type="InterPro" id="IPR036390">
    <property type="entry name" value="WH_DNA-bd_sf"/>
</dbReference>
<evidence type="ECO:0000256" key="1">
    <source>
        <dbReference type="ARBA" id="ARBA00009437"/>
    </source>
</evidence>
<feature type="domain" description="HTH lysR-type" evidence="5">
    <location>
        <begin position="1"/>
        <end position="58"/>
    </location>
</feature>
<evidence type="ECO:0000313" key="6">
    <source>
        <dbReference type="EMBL" id="PCG13303.1"/>
    </source>
</evidence>
<evidence type="ECO:0000259" key="5">
    <source>
        <dbReference type="PROSITE" id="PS50931"/>
    </source>
</evidence>
<reference evidence="6 7" key="1">
    <citation type="submission" date="2017-09" db="EMBL/GenBank/DDBJ databases">
        <title>Sphingomonas adhaesiva DSM 7418, whole genome shotgun sequence.</title>
        <authorList>
            <person name="Feng G."/>
            <person name="Zhu H."/>
        </authorList>
    </citation>
    <scope>NUCLEOTIDE SEQUENCE [LARGE SCALE GENOMIC DNA]</scope>
    <source>
        <strain evidence="6 7">DSM 7418</strain>
    </source>
</reference>
<proteinExistence type="inferred from homology"/>
<dbReference type="CDD" id="cd05466">
    <property type="entry name" value="PBP2_LTTR_substrate"/>
    <property type="match status" value="1"/>
</dbReference>
<protein>
    <submittedName>
        <fullName evidence="6">LysR family transcriptional regulator</fullName>
    </submittedName>
</protein>
<dbReference type="GO" id="GO:0000976">
    <property type="term" value="F:transcription cis-regulatory region binding"/>
    <property type="evidence" value="ECO:0007669"/>
    <property type="project" value="TreeGrafter"/>
</dbReference>
<dbReference type="InterPro" id="IPR000847">
    <property type="entry name" value="LysR_HTH_N"/>
</dbReference>
<evidence type="ECO:0000256" key="2">
    <source>
        <dbReference type="ARBA" id="ARBA00023015"/>
    </source>
</evidence>
<organism evidence="6 7">
    <name type="scientific">Sphingomonas adhaesiva</name>
    <dbReference type="NCBI Taxonomy" id="28212"/>
    <lineage>
        <taxon>Bacteria</taxon>
        <taxon>Pseudomonadati</taxon>
        <taxon>Pseudomonadota</taxon>
        <taxon>Alphaproteobacteria</taxon>
        <taxon>Sphingomonadales</taxon>
        <taxon>Sphingomonadaceae</taxon>
        <taxon>Sphingomonas</taxon>
    </lineage>
</organism>
<keyword evidence="2" id="KW-0805">Transcription regulation</keyword>
<dbReference type="Pfam" id="PF03466">
    <property type="entry name" value="LysR_substrate"/>
    <property type="match status" value="1"/>
</dbReference>
<dbReference type="SUPFAM" id="SSF46785">
    <property type="entry name" value="Winged helix' DNA-binding domain"/>
    <property type="match status" value="1"/>
</dbReference>
<dbReference type="SUPFAM" id="SSF53850">
    <property type="entry name" value="Periplasmic binding protein-like II"/>
    <property type="match status" value="1"/>
</dbReference>
<keyword evidence="7" id="KW-1185">Reference proteome</keyword>
<dbReference type="Proteomes" id="UP000218323">
    <property type="component" value="Unassembled WGS sequence"/>
</dbReference>
<dbReference type="InterPro" id="IPR005119">
    <property type="entry name" value="LysR_subst-bd"/>
</dbReference>
<dbReference type="AlphaFoldDB" id="A0A2A4I689"/>
<dbReference type="InterPro" id="IPR036388">
    <property type="entry name" value="WH-like_DNA-bd_sf"/>
</dbReference>
<dbReference type="PRINTS" id="PR00039">
    <property type="entry name" value="HTHLYSR"/>
</dbReference>
<dbReference type="Gene3D" id="3.40.190.10">
    <property type="entry name" value="Periplasmic binding protein-like II"/>
    <property type="match status" value="2"/>
</dbReference>
<dbReference type="PANTHER" id="PTHR30126">
    <property type="entry name" value="HTH-TYPE TRANSCRIPTIONAL REGULATOR"/>
    <property type="match status" value="1"/>
</dbReference>
<dbReference type="Gene3D" id="1.10.10.10">
    <property type="entry name" value="Winged helix-like DNA-binding domain superfamily/Winged helix DNA-binding domain"/>
    <property type="match status" value="1"/>
</dbReference>
<keyword evidence="3" id="KW-0238">DNA-binding</keyword>